<proteinExistence type="predicted"/>
<dbReference type="Pfam" id="PF00196">
    <property type="entry name" value="GerE"/>
    <property type="match status" value="1"/>
</dbReference>
<dbReference type="SMART" id="SM00421">
    <property type="entry name" value="HTH_LUXR"/>
    <property type="match status" value="1"/>
</dbReference>
<dbReference type="CDD" id="cd06170">
    <property type="entry name" value="LuxR_C_like"/>
    <property type="match status" value="1"/>
</dbReference>
<dbReference type="AlphaFoldDB" id="A0A9X2JTA3"/>
<feature type="domain" description="HTH luxR-type" evidence="4">
    <location>
        <begin position="139"/>
        <end position="204"/>
    </location>
</feature>
<dbReference type="PANTHER" id="PTHR44688">
    <property type="entry name" value="DNA-BINDING TRANSCRIPTIONAL ACTIVATOR DEVR_DOSR"/>
    <property type="match status" value="1"/>
</dbReference>
<dbReference type="PROSITE" id="PS50043">
    <property type="entry name" value="HTH_LUXR_2"/>
    <property type="match status" value="1"/>
</dbReference>
<keyword evidence="3" id="KW-0804">Transcription</keyword>
<dbReference type="SUPFAM" id="SSF46894">
    <property type="entry name" value="C-terminal effector domain of the bipartite response regulators"/>
    <property type="match status" value="1"/>
</dbReference>
<dbReference type="EMBL" id="JAMTCS010000001">
    <property type="protein sequence ID" value="MCP2263280.1"/>
    <property type="molecule type" value="Genomic_DNA"/>
</dbReference>
<gene>
    <name evidence="5" type="ORF">APR03_000603</name>
</gene>
<name>A0A9X2JTA3_9MICO</name>
<dbReference type="Gene3D" id="3.40.50.2300">
    <property type="match status" value="1"/>
</dbReference>
<organism evidence="5 6">
    <name type="scientific">Promicromonospora thailandica</name>
    <dbReference type="NCBI Taxonomy" id="765201"/>
    <lineage>
        <taxon>Bacteria</taxon>
        <taxon>Bacillati</taxon>
        <taxon>Actinomycetota</taxon>
        <taxon>Actinomycetes</taxon>
        <taxon>Micrococcales</taxon>
        <taxon>Promicromonosporaceae</taxon>
        <taxon>Promicromonospora</taxon>
    </lineage>
</organism>
<dbReference type="GO" id="GO:0006355">
    <property type="term" value="P:regulation of DNA-templated transcription"/>
    <property type="evidence" value="ECO:0007669"/>
    <property type="project" value="InterPro"/>
</dbReference>
<evidence type="ECO:0000313" key="5">
    <source>
        <dbReference type="EMBL" id="MCP2263280.1"/>
    </source>
</evidence>
<accession>A0A9X2JTA3</accession>
<sequence length="206" mass="21865">MTVPRKIAVALWTSGRAADEGVGAWFDMHPRFVCLPFRERPDADVLLFIAPQAAGRAIAAMGVAPGSVTRPSVLVTDRLSPRQVTEATDRGMARFLNHGVTGMSEVAEALIAVVADAGAQGAGGLRSFQEDSAGESSGLDVAGAVLSPREIEVFRRLAAGSRIAEISADLNYSERTIKGIVHEVVNRFGFRNRVQAVAYGIRTGAF</sequence>
<evidence type="ECO:0000259" key="4">
    <source>
        <dbReference type="PROSITE" id="PS50043"/>
    </source>
</evidence>
<evidence type="ECO:0000256" key="3">
    <source>
        <dbReference type="ARBA" id="ARBA00023163"/>
    </source>
</evidence>
<evidence type="ECO:0000313" key="6">
    <source>
        <dbReference type="Proteomes" id="UP001139493"/>
    </source>
</evidence>
<dbReference type="GO" id="GO:0003677">
    <property type="term" value="F:DNA binding"/>
    <property type="evidence" value="ECO:0007669"/>
    <property type="project" value="UniProtKB-KW"/>
</dbReference>
<keyword evidence="1" id="KW-0805">Transcription regulation</keyword>
<comment type="caution">
    <text evidence="5">The sequence shown here is derived from an EMBL/GenBank/DDBJ whole genome shotgun (WGS) entry which is preliminary data.</text>
</comment>
<dbReference type="InterPro" id="IPR016032">
    <property type="entry name" value="Sig_transdc_resp-reg_C-effctor"/>
</dbReference>
<protein>
    <submittedName>
        <fullName evidence="5">DNA-binding response regulator, NarL/FixJ family, contains REC and HTH domains</fullName>
    </submittedName>
</protein>
<dbReference type="Proteomes" id="UP001139493">
    <property type="component" value="Unassembled WGS sequence"/>
</dbReference>
<dbReference type="PRINTS" id="PR00038">
    <property type="entry name" value="HTHLUXR"/>
</dbReference>
<keyword evidence="6" id="KW-1185">Reference proteome</keyword>
<keyword evidence="2 5" id="KW-0238">DNA-binding</keyword>
<evidence type="ECO:0000256" key="2">
    <source>
        <dbReference type="ARBA" id="ARBA00023125"/>
    </source>
</evidence>
<reference evidence="5" key="1">
    <citation type="submission" date="2022-06" db="EMBL/GenBank/DDBJ databases">
        <title>Genomic Encyclopedia of Archaeal and Bacterial Type Strains, Phase II (KMG-II): from individual species to whole genera.</title>
        <authorList>
            <person name="Goeker M."/>
        </authorList>
    </citation>
    <scope>NUCLEOTIDE SEQUENCE</scope>
    <source>
        <strain evidence="5">DSM 26652</strain>
    </source>
</reference>
<dbReference type="PANTHER" id="PTHR44688:SF16">
    <property type="entry name" value="DNA-BINDING TRANSCRIPTIONAL ACTIVATOR DEVR_DOSR"/>
    <property type="match status" value="1"/>
</dbReference>
<dbReference type="InterPro" id="IPR000792">
    <property type="entry name" value="Tscrpt_reg_LuxR_C"/>
</dbReference>
<evidence type="ECO:0000256" key="1">
    <source>
        <dbReference type="ARBA" id="ARBA00023015"/>
    </source>
</evidence>